<evidence type="ECO:0000256" key="2">
    <source>
        <dbReference type="ARBA" id="ARBA00022475"/>
    </source>
</evidence>
<evidence type="ECO:0000256" key="5">
    <source>
        <dbReference type="ARBA" id="ARBA00023136"/>
    </source>
</evidence>
<proteinExistence type="predicted"/>
<dbReference type="PANTHER" id="PTHR30558">
    <property type="entry name" value="EXBD MEMBRANE COMPONENT OF PMF-DRIVEN MACROMOLECULE IMPORT SYSTEM"/>
    <property type="match status" value="1"/>
</dbReference>
<feature type="transmembrane region" description="Helical" evidence="6">
    <location>
        <begin position="15"/>
        <end position="35"/>
    </location>
</feature>
<dbReference type="Pfam" id="PF02472">
    <property type="entry name" value="ExbD"/>
    <property type="match status" value="1"/>
</dbReference>
<dbReference type="GO" id="GO:0005886">
    <property type="term" value="C:plasma membrane"/>
    <property type="evidence" value="ECO:0007669"/>
    <property type="project" value="UniProtKB-SubCell"/>
</dbReference>
<dbReference type="GO" id="GO:0022857">
    <property type="term" value="F:transmembrane transporter activity"/>
    <property type="evidence" value="ECO:0007669"/>
    <property type="project" value="InterPro"/>
</dbReference>
<keyword evidence="5 6" id="KW-0472">Membrane</keyword>
<keyword evidence="3 6" id="KW-0812">Transmembrane</keyword>
<dbReference type="PANTHER" id="PTHR30558:SF3">
    <property type="entry name" value="BIOPOLYMER TRANSPORT PROTEIN EXBD-RELATED"/>
    <property type="match status" value="1"/>
</dbReference>
<dbReference type="AlphaFoldDB" id="A0A3B0ZEY0"/>
<keyword evidence="2" id="KW-1003">Cell membrane</keyword>
<comment type="subcellular location">
    <subcellularLocation>
        <location evidence="1">Cell membrane</location>
        <topology evidence="1">Single-pass membrane protein</topology>
    </subcellularLocation>
</comment>
<dbReference type="EMBL" id="UOFP01000153">
    <property type="protein sequence ID" value="VAW86723.1"/>
    <property type="molecule type" value="Genomic_DNA"/>
</dbReference>
<dbReference type="Gene3D" id="3.30.420.270">
    <property type="match status" value="1"/>
</dbReference>
<dbReference type="InterPro" id="IPR003400">
    <property type="entry name" value="ExbD"/>
</dbReference>
<name>A0A3B0ZEY0_9ZZZZ</name>
<evidence type="ECO:0000256" key="6">
    <source>
        <dbReference type="SAM" id="Phobius"/>
    </source>
</evidence>
<sequence length="138" mass="15335">MNFRPQKSEEVDVNLTPLIDVVFLLLIFFMVSTTFQDQSEISIRLPTASEEPKVLKADSIDITINAEGQFFVNSRPLVNAQLATLKRAIKEIAGDEKDPLIIVKADAMTPHQAVIMAMDASRQLGFGRLGFATIQDEK</sequence>
<gene>
    <name evidence="7" type="ORF">MNBD_GAMMA18-939</name>
</gene>
<reference evidence="7" key="1">
    <citation type="submission" date="2018-06" db="EMBL/GenBank/DDBJ databases">
        <authorList>
            <person name="Zhirakovskaya E."/>
        </authorList>
    </citation>
    <scope>NUCLEOTIDE SEQUENCE</scope>
</reference>
<evidence type="ECO:0000256" key="1">
    <source>
        <dbReference type="ARBA" id="ARBA00004162"/>
    </source>
</evidence>
<protein>
    <submittedName>
        <fullName evidence="7">Biopolymer transport protein ExbD/TolR</fullName>
    </submittedName>
</protein>
<evidence type="ECO:0000256" key="4">
    <source>
        <dbReference type="ARBA" id="ARBA00022989"/>
    </source>
</evidence>
<organism evidence="7">
    <name type="scientific">hydrothermal vent metagenome</name>
    <dbReference type="NCBI Taxonomy" id="652676"/>
    <lineage>
        <taxon>unclassified sequences</taxon>
        <taxon>metagenomes</taxon>
        <taxon>ecological metagenomes</taxon>
    </lineage>
</organism>
<evidence type="ECO:0000313" key="7">
    <source>
        <dbReference type="EMBL" id="VAW86723.1"/>
    </source>
</evidence>
<accession>A0A3B0ZEY0</accession>
<keyword evidence="4 6" id="KW-1133">Transmembrane helix</keyword>
<evidence type="ECO:0000256" key="3">
    <source>
        <dbReference type="ARBA" id="ARBA00022692"/>
    </source>
</evidence>